<dbReference type="InterPro" id="IPR002347">
    <property type="entry name" value="SDR_fam"/>
</dbReference>
<dbReference type="EMBL" id="AAMS01000009">
    <property type="protein sequence ID" value="EAQ05468.1"/>
    <property type="molecule type" value="Genomic_DNA"/>
</dbReference>
<dbReference type="InterPro" id="IPR036291">
    <property type="entry name" value="NAD(P)-bd_dom_sf"/>
</dbReference>
<dbReference type="PANTHER" id="PTHR43975:SF2">
    <property type="entry name" value="EG:BACR7A4.14 PROTEIN-RELATED"/>
    <property type="match status" value="1"/>
</dbReference>
<dbReference type="Proteomes" id="UP000004507">
    <property type="component" value="Unassembled WGS sequence"/>
</dbReference>
<evidence type="ECO:0000313" key="1">
    <source>
        <dbReference type="EMBL" id="EAQ05468.1"/>
    </source>
</evidence>
<organism evidence="1 2">
    <name type="scientific">Yoonia vestfoldensis SKA53</name>
    <dbReference type="NCBI Taxonomy" id="314232"/>
    <lineage>
        <taxon>Bacteria</taxon>
        <taxon>Pseudomonadati</taxon>
        <taxon>Pseudomonadota</taxon>
        <taxon>Alphaproteobacteria</taxon>
        <taxon>Rhodobacterales</taxon>
        <taxon>Paracoccaceae</taxon>
        <taxon>Yoonia</taxon>
    </lineage>
</organism>
<dbReference type="SUPFAM" id="SSF51735">
    <property type="entry name" value="NAD(P)-binding Rossmann-fold domains"/>
    <property type="match status" value="1"/>
</dbReference>
<dbReference type="EC" id="1.1.1.50" evidence="1"/>
<dbReference type="NCBIfam" id="NF009092">
    <property type="entry name" value="PRK12428.1"/>
    <property type="match status" value="1"/>
</dbReference>
<keyword evidence="2" id="KW-1185">Reference proteome</keyword>
<dbReference type="AlphaFoldDB" id="A3V8N7"/>
<proteinExistence type="predicted"/>
<dbReference type="eggNOG" id="COG1028">
    <property type="taxonomic scope" value="Bacteria"/>
</dbReference>
<dbReference type="PANTHER" id="PTHR43975">
    <property type="entry name" value="ZGC:101858"/>
    <property type="match status" value="1"/>
</dbReference>
<keyword evidence="1" id="KW-0560">Oxidoreductase</keyword>
<protein>
    <submittedName>
        <fullName evidence="1">3-alpha-hydroxysteroid dehydrogenase</fullName>
        <ecNumber evidence="1">1.1.1.50</ecNumber>
    </submittedName>
</protein>
<dbReference type="Gene3D" id="3.40.50.720">
    <property type="entry name" value="NAD(P)-binding Rossmann-like Domain"/>
    <property type="match status" value="1"/>
</dbReference>
<dbReference type="STRING" id="314232.SKA53_03629"/>
<dbReference type="PRINTS" id="PR00081">
    <property type="entry name" value="GDHRDH"/>
</dbReference>
<dbReference type="RefSeq" id="WP_007204682.1">
    <property type="nucleotide sequence ID" value="NZ_CH672414.1"/>
</dbReference>
<accession>A3V8N7</accession>
<comment type="caution">
    <text evidence="1">The sequence shown here is derived from an EMBL/GenBank/DDBJ whole genome shotgun (WGS) entry which is preliminary data.</text>
</comment>
<dbReference type="HOGENOM" id="CLU_010194_20_0_5"/>
<gene>
    <name evidence="1" type="ORF">SKA53_03629</name>
</gene>
<dbReference type="Pfam" id="PF00106">
    <property type="entry name" value="adh_short"/>
    <property type="match status" value="1"/>
</dbReference>
<dbReference type="Pfam" id="PF13561">
    <property type="entry name" value="adh_short_C2"/>
    <property type="match status" value="1"/>
</dbReference>
<reference evidence="1 2" key="1">
    <citation type="submission" date="2006-01" db="EMBL/GenBank/DDBJ databases">
        <authorList>
            <person name="Hagstrom A."/>
            <person name="Ferriera S."/>
            <person name="Johnson J."/>
            <person name="Kravitz S."/>
            <person name="Halpern A."/>
            <person name="Remington K."/>
            <person name="Beeson K."/>
            <person name="Tran B."/>
            <person name="Rogers Y.-H."/>
            <person name="Friedman R."/>
            <person name="Venter J.C."/>
        </authorList>
    </citation>
    <scope>NUCLEOTIDE SEQUENCE [LARGE SCALE GENOMIC DNA]</scope>
    <source>
        <strain evidence="1 2">SKA53</strain>
    </source>
</reference>
<dbReference type="GO" id="GO:0140169">
    <property type="term" value="F:3-alpha-hydroxysteroid 3-dehydrogenase [NAD(P)+] activity"/>
    <property type="evidence" value="ECO:0007669"/>
    <property type="project" value="UniProtKB-EC"/>
</dbReference>
<sequence length="270" mass="29293">MQQLTYAVTGVASGIGAELARILTAQGHRVIGFDIQHTVENIDRFIPLDLNDADSIQQAAQAISEPLDGLCNNAGLPPRDGLEETILQVNFLGTRALTYAVLPLLRPDASIINMASRAGHGWRDGVEQVKRLGRLKRRDQLAQFIVDEKLDATRCYNLTKEAVILWTLAEAETIVNRGFRINSLSPGGIATGILGDFQRAFGAKMARNVARAGRPGRPDEIAKIAAFLLSPASNWIKGTDIAIDGGMGAFNQADLMDLHGLRLPEKEMAE</sequence>
<name>A3V8N7_9RHOB</name>
<evidence type="ECO:0000313" key="2">
    <source>
        <dbReference type="Proteomes" id="UP000004507"/>
    </source>
</evidence>